<proteinExistence type="predicted"/>
<name>A0A6A6JJJ3_WESOR</name>
<evidence type="ECO:0000313" key="3">
    <source>
        <dbReference type="Proteomes" id="UP000800097"/>
    </source>
</evidence>
<evidence type="ECO:0000256" key="1">
    <source>
        <dbReference type="SAM" id="MobiDB-lite"/>
    </source>
</evidence>
<reference evidence="2" key="1">
    <citation type="journal article" date="2020" name="Stud. Mycol.">
        <title>101 Dothideomycetes genomes: a test case for predicting lifestyles and emergence of pathogens.</title>
        <authorList>
            <person name="Haridas S."/>
            <person name="Albert R."/>
            <person name="Binder M."/>
            <person name="Bloem J."/>
            <person name="Labutti K."/>
            <person name="Salamov A."/>
            <person name="Andreopoulos B."/>
            <person name="Baker S."/>
            <person name="Barry K."/>
            <person name="Bills G."/>
            <person name="Bluhm B."/>
            <person name="Cannon C."/>
            <person name="Castanera R."/>
            <person name="Culley D."/>
            <person name="Daum C."/>
            <person name="Ezra D."/>
            <person name="Gonzalez J."/>
            <person name="Henrissat B."/>
            <person name="Kuo A."/>
            <person name="Liang C."/>
            <person name="Lipzen A."/>
            <person name="Lutzoni F."/>
            <person name="Magnuson J."/>
            <person name="Mondo S."/>
            <person name="Nolan M."/>
            <person name="Ohm R."/>
            <person name="Pangilinan J."/>
            <person name="Park H.-J."/>
            <person name="Ramirez L."/>
            <person name="Alfaro M."/>
            <person name="Sun H."/>
            <person name="Tritt A."/>
            <person name="Yoshinaga Y."/>
            <person name="Zwiers L.-H."/>
            <person name="Turgeon B."/>
            <person name="Goodwin S."/>
            <person name="Spatafora J."/>
            <person name="Crous P."/>
            <person name="Grigoriev I."/>
        </authorList>
    </citation>
    <scope>NUCLEOTIDE SEQUENCE</scope>
    <source>
        <strain evidence="2">CBS 379.55</strain>
    </source>
</reference>
<dbReference type="EMBL" id="ML986493">
    <property type="protein sequence ID" value="KAF2276434.1"/>
    <property type="molecule type" value="Genomic_DNA"/>
</dbReference>
<feature type="region of interest" description="Disordered" evidence="1">
    <location>
        <begin position="143"/>
        <end position="172"/>
    </location>
</feature>
<dbReference type="RefSeq" id="XP_033653973.1">
    <property type="nucleotide sequence ID" value="XM_033796361.1"/>
</dbReference>
<evidence type="ECO:0000313" key="2">
    <source>
        <dbReference type="EMBL" id="KAF2276434.1"/>
    </source>
</evidence>
<feature type="compositionally biased region" description="Basic and acidic residues" evidence="1">
    <location>
        <begin position="163"/>
        <end position="172"/>
    </location>
</feature>
<protein>
    <submittedName>
        <fullName evidence="2">Uncharacterized protein</fullName>
    </submittedName>
</protein>
<dbReference type="AlphaFoldDB" id="A0A6A6JJJ3"/>
<dbReference type="Proteomes" id="UP000800097">
    <property type="component" value="Unassembled WGS sequence"/>
</dbReference>
<sequence length="172" mass="18456">MAKACWAEYPGQTFATLFRLLRVEGPHLSHPPLTWLKSTHLCSFLHASLLCGSIYGCFLDAAACSMLLAMCRGVLPVHGNGSCAMRSTEPTLSVIDGGRPKSERLTQPEIFGCLLLPGKGRSSSELVCKFAADVVSAVGYSSGSPSQHPNDLNPKLGPNSPSKDVRRWSVIK</sequence>
<keyword evidence="3" id="KW-1185">Reference proteome</keyword>
<gene>
    <name evidence="2" type="ORF">EI97DRAFT_39746</name>
</gene>
<organism evidence="2 3">
    <name type="scientific">Westerdykella ornata</name>
    <dbReference type="NCBI Taxonomy" id="318751"/>
    <lineage>
        <taxon>Eukaryota</taxon>
        <taxon>Fungi</taxon>
        <taxon>Dikarya</taxon>
        <taxon>Ascomycota</taxon>
        <taxon>Pezizomycotina</taxon>
        <taxon>Dothideomycetes</taxon>
        <taxon>Pleosporomycetidae</taxon>
        <taxon>Pleosporales</taxon>
        <taxon>Sporormiaceae</taxon>
        <taxon>Westerdykella</taxon>
    </lineage>
</organism>
<dbReference type="GeneID" id="54549536"/>
<accession>A0A6A6JJJ3</accession>